<accession>A0AAV2YZZ4</accession>
<reference evidence="1" key="1">
    <citation type="submission" date="2022-11" db="EMBL/GenBank/DDBJ databases">
        <authorList>
            <person name="Morgan W.R."/>
            <person name="Tartar A."/>
        </authorList>
    </citation>
    <scope>NUCLEOTIDE SEQUENCE</scope>
    <source>
        <strain evidence="1">ARSEF 373</strain>
    </source>
</reference>
<dbReference type="EMBL" id="DAKRPA010000091">
    <property type="protein sequence ID" value="DAZ99024.1"/>
    <property type="molecule type" value="Genomic_DNA"/>
</dbReference>
<evidence type="ECO:0000313" key="2">
    <source>
        <dbReference type="Proteomes" id="UP001146120"/>
    </source>
</evidence>
<comment type="caution">
    <text evidence="1">The sequence shown here is derived from an EMBL/GenBank/DDBJ whole genome shotgun (WGS) entry which is preliminary data.</text>
</comment>
<gene>
    <name evidence="1" type="ORF">N0F65_010910</name>
</gene>
<protein>
    <recommendedName>
        <fullName evidence="3">DUF1579 domain-containing protein</fullName>
    </recommendedName>
</protein>
<evidence type="ECO:0000313" key="1">
    <source>
        <dbReference type="EMBL" id="DAZ99024.1"/>
    </source>
</evidence>
<dbReference type="Proteomes" id="UP001146120">
    <property type="component" value="Unassembled WGS sequence"/>
</dbReference>
<reference evidence="1" key="2">
    <citation type="journal article" date="2023" name="Microbiol Resour">
        <title>Decontamination and Annotation of the Draft Genome Sequence of the Oomycete Lagenidium giganteum ARSEF 373.</title>
        <authorList>
            <person name="Morgan W.R."/>
            <person name="Tartar A."/>
        </authorList>
    </citation>
    <scope>NUCLEOTIDE SEQUENCE</scope>
    <source>
        <strain evidence="1">ARSEF 373</strain>
    </source>
</reference>
<name>A0AAV2YZZ4_9STRA</name>
<organism evidence="1 2">
    <name type="scientific">Lagenidium giganteum</name>
    <dbReference type="NCBI Taxonomy" id="4803"/>
    <lineage>
        <taxon>Eukaryota</taxon>
        <taxon>Sar</taxon>
        <taxon>Stramenopiles</taxon>
        <taxon>Oomycota</taxon>
        <taxon>Peronosporomycetes</taxon>
        <taxon>Pythiales</taxon>
        <taxon>Pythiaceae</taxon>
    </lineage>
</organism>
<dbReference type="AlphaFoldDB" id="A0AAV2YZZ4"/>
<evidence type="ECO:0008006" key="3">
    <source>
        <dbReference type="Google" id="ProtNLM"/>
    </source>
</evidence>
<keyword evidence="2" id="KW-1185">Reference proteome</keyword>
<proteinExistence type="predicted"/>
<sequence>MTTMSEVEAAASALATALLGRWESTDAFGNTALDWSQSLKEKKATLTVAFRENGSFSFAISAVTANGEKTNITKTFKHVVAEEGTFETKGCQLLIAGDRSGIRWSFQLEEDEQLRIKLEGAKRFGRCQGVDVIYFKRVEATE</sequence>